<name>A0A1T0A2V7_9GAMM</name>
<dbReference type="STRING" id="34060.B0181_06655"/>
<dbReference type="GO" id="GO:0030170">
    <property type="term" value="F:pyridoxal phosphate binding"/>
    <property type="evidence" value="ECO:0007669"/>
    <property type="project" value="UniProtKB-UniRule"/>
</dbReference>
<dbReference type="OrthoDB" id="9801052at2"/>
<keyword evidence="9" id="KW-0963">Cytoplasm</keyword>
<reference evidence="10 12" key="1">
    <citation type="submission" date="2017-02" db="EMBL/GenBank/DDBJ databases">
        <title>Draft genome sequence of Moraxella caviae CCUG 355 type strain.</title>
        <authorList>
            <person name="Engstrom-Jakobsson H."/>
            <person name="Salva-Serra F."/>
            <person name="Thorell K."/>
            <person name="Gonzales-Siles L."/>
            <person name="Karlsson R."/>
            <person name="Boulund F."/>
            <person name="Engstrand L."/>
            <person name="Moore E."/>
        </authorList>
    </citation>
    <scope>NUCLEOTIDE SEQUENCE [LARGE SCALE GENOMIC DNA]</scope>
    <source>
        <strain evidence="10 12">CCUG 355</strain>
    </source>
</reference>
<evidence type="ECO:0000256" key="7">
    <source>
        <dbReference type="ARBA" id="ARBA00022898"/>
    </source>
</evidence>
<dbReference type="PANTHER" id="PTHR42684">
    <property type="entry name" value="ADENOSYLMETHIONINE-8-AMINO-7-OXONONANOATE AMINOTRANSFERASE"/>
    <property type="match status" value="1"/>
</dbReference>
<accession>A0A1T0A2V7</accession>
<dbReference type="NCBIfam" id="NF004624">
    <property type="entry name" value="PRK05964.1"/>
    <property type="match status" value="1"/>
</dbReference>
<dbReference type="GO" id="GO:0005737">
    <property type="term" value="C:cytoplasm"/>
    <property type="evidence" value="ECO:0007669"/>
    <property type="project" value="UniProtKB-SubCell"/>
</dbReference>
<proteinExistence type="inferred from homology"/>
<comment type="pathway">
    <text evidence="2 9">Cofactor biosynthesis; biotin biosynthesis; 7,8-diaminononanoate from 8-amino-7-oxononanoate (SAM route): step 1/1.</text>
</comment>
<dbReference type="Pfam" id="PF00202">
    <property type="entry name" value="Aminotran_3"/>
    <property type="match status" value="1"/>
</dbReference>
<feature type="binding site" evidence="9">
    <location>
        <position position="323"/>
    </location>
    <ligand>
        <name>substrate</name>
    </ligand>
</feature>
<dbReference type="HAMAP" id="MF_00834">
    <property type="entry name" value="BioA"/>
    <property type="match status" value="1"/>
</dbReference>
<comment type="similarity">
    <text evidence="9">Belongs to the class-III pyridoxal-phosphate-dependent aminotransferase family. BioA subfamily.</text>
</comment>
<comment type="catalytic activity">
    <reaction evidence="8 9">
        <text>(8S)-8-amino-7-oxononanoate + S-adenosyl-L-methionine = S-adenosyl-4-methylsulfanyl-2-oxobutanoate + (7R,8S)-7,8-diammoniononanoate</text>
        <dbReference type="Rhea" id="RHEA:16861"/>
        <dbReference type="ChEBI" id="CHEBI:16490"/>
        <dbReference type="ChEBI" id="CHEBI:59789"/>
        <dbReference type="ChEBI" id="CHEBI:149468"/>
        <dbReference type="ChEBI" id="CHEBI:149469"/>
        <dbReference type="EC" id="2.6.1.62"/>
    </reaction>
</comment>
<feature type="binding site" evidence="9">
    <location>
        <position position="67"/>
    </location>
    <ligand>
        <name>substrate</name>
    </ligand>
</feature>
<dbReference type="FunFam" id="3.40.640.10:FF:000041">
    <property type="entry name" value="Adenosylmethionine-8-amino-7-oxononanoate aminotransferase"/>
    <property type="match status" value="1"/>
</dbReference>
<evidence type="ECO:0000313" key="10">
    <source>
        <dbReference type="EMBL" id="OOR89641.1"/>
    </source>
</evidence>
<keyword evidence="5 9" id="KW-0949">S-adenosyl-L-methionine</keyword>
<dbReference type="GO" id="GO:0004015">
    <property type="term" value="F:adenosylmethionine-8-amino-7-oxononanoate transaminase activity"/>
    <property type="evidence" value="ECO:0007669"/>
    <property type="project" value="UniProtKB-UniRule"/>
</dbReference>
<reference evidence="11 13" key="2">
    <citation type="submission" date="2018-06" db="EMBL/GenBank/DDBJ databases">
        <authorList>
            <consortium name="Pathogen Informatics"/>
            <person name="Doyle S."/>
        </authorList>
    </citation>
    <scope>NUCLEOTIDE SEQUENCE [LARGE SCALE GENOMIC DNA]</scope>
    <source>
        <strain evidence="11 13">NCTC10293</strain>
    </source>
</reference>
<evidence type="ECO:0000313" key="12">
    <source>
        <dbReference type="Proteomes" id="UP000190435"/>
    </source>
</evidence>
<keyword evidence="3 9" id="KW-0032">Aminotransferase</keyword>
<dbReference type="NCBIfam" id="TIGR00508">
    <property type="entry name" value="bioA"/>
    <property type="match status" value="1"/>
</dbReference>
<evidence type="ECO:0000256" key="4">
    <source>
        <dbReference type="ARBA" id="ARBA00022679"/>
    </source>
</evidence>
<dbReference type="EC" id="2.6.1.62" evidence="9"/>
<gene>
    <name evidence="9 11" type="primary">bioA</name>
    <name evidence="10" type="ORF">B0181_06655</name>
    <name evidence="11" type="ORF">NCTC10293_00662</name>
</gene>
<evidence type="ECO:0000256" key="3">
    <source>
        <dbReference type="ARBA" id="ARBA00022576"/>
    </source>
</evidence>
<feature type="binding site" evidence="9">
    <location>
        <position position="261"/>
    </location>
    <ligand>
        <name>pyridoxal 5'-phosphate</name>
        <dbReference type="ChEBI" id="CHEBI:597326"/>
    </ligand>
</feature>
<comment type="function">
    <text evidence="9">Catalyzes the transfer of the alpha-amino group from S-adenosyl-L-methionine (SAM) to 7-keto-8-aminopelargonic acid (KAPA) to form 7,8-diaminopelargonic acid (DAPA). It is the only aminotransferase known to utilize SAM as an amino donor.</text>
</comment>
<evidence type="ECO:0000256" key="1">
    <source>
        <dbReference type="ARBA" id="ARBA00001933"/>
    </source>
</evidence>
<keyword evidence="6 9" id="KW-0093">Biotin biosynthesis</keyword>
<sequence>MQDAFLTHSHTITPDDFSALAAFDGEHLWHPYATLPPAYDNHIVSHADDVRLYLADGTALIDGMSSWWAAIHGYNHPALNAAIHAQLDKMAHVMFGGLTHAPAIALGERLLGIAPKGLDKIFYADSGSVSVEVALKMALQYQLACDKPHKNAFASTHSGYHGDTWHAMSVCDPVNSMHALYGKQLPAQYFLPAPPMGFDAPLDDTTKAQMSEFFVRHHDKLAGFIIEPIVQGAGGMRFYSPEYLAHLYALCQYYDVLFIADEIATGFGRTGRMFAVNHANICPDIMTLGKALTGGYLSFAATLCTDKVARAIHCSDNPALMHGPTFMGNPLACSVACSSLDLAVANDTPAIAAQMQSKLAAHLAPAAQWQSVADVRTLGAIAVIEMRAPIDMPIFQALLSKYGIWVRPFGKLVYLMPPFVMSDDDLAALCQRLLELLQEYLSIKTSSN</sequence>
<dbReference type="Proteomes" id="UP000190435">
    <property type="component" value="Unassembled WGS sequence"/>
</dbReference>
<dbReference type="EMBL" id="UGQE01000001">
    <property type="protein sequence ID" value="STZ10330.1"/>
    <property type="molecule type" value="Genomic_DNA"/>
</dbReference>
<evidence type="ECO:0000313" key="11">
    <source>
        <dbReference type="EMBL" id="STZ10330.1"/>
    </source>
</evidence>
<dbReference type="PANTHER" id="PTHR42684:SF17">
    <property type="entry name" value="ADENOSYLMETHIONINE-8-AMINO-7-OXONONANOATE AMINOTRANSFERASE"/>
    <property type="match status" value="1"/>
</dbReference>
<keyword evidence="12" id="KW-1185">Reference proteome</keyword>
<feature type="binding site" evidence="9">
    <location>
        <begin position="324"/>
        <end position="325"/>
    </location>
    <ligand>
        <name>pyridoxal 5'-phosphate</name>
        <dbReference type="ChEBI" id="CHEBI:597326"/>
    </ligand>
</feature>
<dbReference type="InterPro" id="IPR015421">
    <property type="entry name" value="PyrdxlP-dep_Trfase_major"/>
</dbReference>
<evidence type="ECO:0000256" key="5">
    <source>
        <dbReference type="ARBA" id="ARBA00022691"/>
    </source>
</evidence>
<dbReference type="GO" id="GO:0009102">
    <property type="term" value="P:biotin biosynthetic process"/>
    <property type="evidence" value="ECO:0007669"/>
    <property type="project" value="UniProtKB-UniRule"/>
</dbReference>
<evidence type="ECO:0000256" key="6">
    <source>
        <dbReference type="ARBA" id="ARBA00022756"/>
    </source>
</evidence>
<dbReference type="UniPathway" id="UPA00078">
    <property type="reaction ID" value="UER00160"/>
</dbReference>
<dbReference type="Gene3D" id="3.90.1150.10">
    <property type="entry name" value="Aspartate Aminotransferase, domain 1"/>
    <property type="match status" value="1"/>
</dbReference>
<feature type="binding site" evidence="9">
    <location>
        <position position="290"/>
    </location>
    <ligand>
        <name>substrate</name>
    </ligand>
</feature>
<evidence type="ECO:0000256" key="8">
    <source>
        <dbReference type="ARBA" id="ARBA00048449"/>
    </source>
</evidence>
<comment type="cofactor">
    <cofactor evidence="1 9">
        <name>pyridoxal 5'-phosphate</name>
        <dbReference type="ChEBI" id="CHEBI:597326"/>
    </cofactor>
</comment>
<dbReference type="PROSITE" id="PS00600">
    <property type="entry name" value="AA_TRANSFER_CLASS_3"/>
    <property type="match status" value="1"/>
</dbReference>
<feature type="site" description="Participates in the substrate recognition with KAPA and in a stacking interaction with the adenine ring of SAM" evidence="9">
    <location>
        <position position="32"/>
    </location>
</feature>
<dbReference type="CDD" id="cd00610">
    <property type="entry name" value="OAT_like"/>
    <property type="match status" value="1"/>
</dbReference>
<organism evidence="10 12">
    <name type="scientific">Moraxella caviae</name>
    <dbReference type="NCBI Taxonomy" id="34060"/>
    <lineage>
        <taxon>Bacteria</taxon>
        <taxon>Pseudomonadati</taxon>
        <taxon>Pseudomonadota</taxon>
        <taxon>Gammaproteobacteria</taxon>
        <taxon>Moraxellales</taxon>
        <taxon>Moraxellaceae</taxon>
        <taxon>Moraxella</taxon>
    </lineage>
</organism>
<dbReference type="Gene3D" id="3.40.640.10">
    <property type="entry name" value="Type I PLP-dependent aspartate aminotransferase-like (Major domain)"/>
    <property type="match status" value="1"/>
</dbReference>
<protein>
    <recommendedName>
        <fullName evidence="9">Adenosylmethionine-8-amino-7-oxononanoate aminotransferase</fullName>
        <ecNumber evidence="9">2.6.1.62</ecNumber>
    </recommendedName>
    <alternativeName>
        <fullName evidence="9">7,8-diamino-pelargonic acid aminotransferase</fullName>
        <shortName evidence="9">DAPA AT</shortName>
        <shortName evidence="9">DAPA aminotransferase</shortName>
    </alternativeName>
    <alternativeName>
        <fullName evidence="9">7,8-diaminononanoate synthase</fullName>
        <shortName evidence="9">DANS</shortName>
    </alternativeName>
    <alternativeName>
        <fullName evidence="9">Diaminopelargonic acid synthase</fullName>
    </alternativeName>
</protein>
<evidence type="ECO:0000313" key="13">
    <source>
        <dbReference type="Proteomes" id="UP000255279"/>
    </source>
</evidence>
<feature type="binding site" evidence="9">
    <location>
        <position position="407"/>
    </location>
    <ligand>
        <name>substrate</name>
    </ligand>
</feature>
<keyword evidence="7 9" id="KW-0663">Pyridoxal phosphate</keyword>
<comment type="subcellular location">
    <subcellularLocation>
        <location evidence="9">Cytoplasm</location>
    </subcellularLocation>
</comment>
<dbReference type="SUPFAM" id="SSF53383">
    <property type="entry name" value="PLP-dependent transferases"/>
    <property type="match status" value="1"/>
</dbReference>
<dbReference type="InterPro" id="IPR005815">
    <property type="entry name" value="BioA"/>
</dbReference>
<dbReference type="InterPro" id="IPR005814">
    <property type="entry name" value="Aminotrans_3"/>
</dbReference>
<dbReference type="AlphaFoldDB" id="A0A1T0A2V7"/>
<evidence type="ECO:0000256" key="9">
    <source>
        <dbReference type="HAMAP-Rule" id="MF_00834"/>
    </source>
</evidence>
<feature type="binding site" evidence="9">
    <location>
        <position position="160"/>
    </location>
    <ligand>
        <name>substrate</name>
    </ligand>
</feature>
<dbReference type="EMBL" id="MUXU01000038">
    <property type="protein sequence ID" value="OOR89641.1"/>
    <property type="molecule type" value="Genomic_DNA"/>
</dbReference>
<comment type="subunit">
    <text evidence="9">Homodimer.</text>
</comment>
<feature type="modified residue" description="N6-(pyridoxal phosphate)lysine" evidence="9">
    <location>
        <position position="290"/>
    </location>
</feature>
<dbReference type="InterPro" id="IPR015424">
    <property type="entry name" value="PyrdxlP-dep_Trfase"/>
</dbReference>
<dbReference type="Proteomes" id="UP000255279">
    <property type="component" value="Unassembled WGS sequence"/>
</dbReference>
<dbReference type="InterPro" id="IPR049704">
    <property type="entry name" value="Aminotrans_3_PPA_site"/>
</dbReference>
<feature type="binding site" evidence="9">
    <location>
        <begin position="127"/>
        <end position="128"/>
    </location>
    <ligand>
        <name>pyridoxal 5'-phosphate</name>
        <dbReference type="ChEBI" id="CHEBI:597326"/>
    </ligand>
</feature>
<evidence type="ECO:0000256" key="2">
    <source>
        <dbReference type="ARBA" id="ARBA00005063"/>
    </source>
</evidence>
<keyword evidence="4 9" id="KW-0808">Transferase</keyword>
<dbReference type="InterPro" id="IPR015422">
    <property type="entry name" value="PyrdxlP-dep_Trfase_small"/>
</dbReference>